<reference evidence="1" key="1">
    <citation type="journal article" date="2020" name="New Phytol.">
        <title>Comparative genomics reveals dynamic genome evolution in host specialist ectomycorrhizal fungi.</title>
        <authorList>
            <person name="Lofgren L.A."/>
            <person name="Nguyen N.H."/>
            <person name="Vilgalys R."/>
            <person name="Ruytinx J."/>
            <person name="Liao H.L."/>
            <person name="Branco S."/>
            <person name="Kuo A."/>
            <person name="LaButti K."/>
            <person name="Lipzen A."/>
            <person name="Andreopoulos W."/>
            <person name="Pangilinan J."/>
            <person name="Riley R."/>
            <person name="Hundley H."/>
            <person name="Na H."/>
            <person name="Barry K."/>
            <person name="Grigoriev I.V."/>
            <person name="Stajich J.E."/>
            <person name="Kennedy P.G."/>
        </authorList>
    </citation>
    <scope>NUCLEOTIDE SEQUENCE</scope>
    <source>
        <strain evidence="1">DOB743</strain>
    </source>
</reference>
<evidence type="ECO:0000313" key="1">
    <source>
        <dbReference type="EMBL" id="KAG1780896.1"/>
    </source>
</evidence>
<keyword evidence="2" id="KW-1185">Reference proteome</keyword>
<organism evidence="1 2">
    <name type="scientific">Suillus placidus</name>
    <dbReference type="NCBI Taxonomy" id="48579"/>
    <lineage>
        <taxon>Eukaryota</taxon>
        <taxon>Fungi</taxon>
        <taxon>Dikarya</taxon>
        <taxon>Basidiomycota</taxon>
        <taxon>Agaricomycotina</taxon>
        <taxon>Agaricomycetes</taxon>
        <taxon>Agaricomycetidae</taxon>
        <taxon>Boletales</taxon>
        <taxon>Suillineae</taxon>
        <taxon>Suillaceae</taxon>
        <taxon>Suillus</taxon>
    </lineage>
</organism>
<gene>
    <name evidence="1" type="ORF">EV702DRAFT_1042603</name>
</gene>
<accession>A0A9P7A3Q1</accession>
<dbReference type="AlphaFoldDB" id="A0A9P7A3Q1"/>
<protein>
    <submittedName>
        <fullName evidence="1">Uncharacterized protein</fullName>
    </submittedName>
</protein>
<comment type="caution">
    <text evidence="1">The sequence shown here is derived from an EMBL/GenBank/DDBJ whole genome shotgun (WGS) entry which is preliminary data.</text>
</comment>
<dbReference type="Proteomes" id="UP000714275">
    <property type="component" value="Unassembled WGS sequence"/>
</dbReference>
<sequence length="252" mass="26993">MTACGKTAQESKVCLHMEDEDMKALANGCKSHRTLEKLVKSWKVKAILPAVEESEVATACPVQRAVEVVLPAAGSWSKAPVVEDEHNIPLDMGELAATVAHTMHAAKVAKAHELTIECSKHVAASTVGDDADKSSSSVAEVKIIGEHTAEEKVICESRVVPPRPVKPLPACAAPAPLSEGKGKAVELDEVLQLMLAENVDLKEEIVCLKEVLASVHYHAGTEQAEMISMSNKAYSIAQDWGTVEMKLSELLD</sequence>
<name>A0A9P7A3Q1_9AGAM</name>
<evidence type="ECO:0000313" key="2">
    <source>
        <dbReference type="Proteomes" id="UP000714275"/>
    </source>
</evidence>
<dbReference type="OrthoDB" id="2689267at2759"/>
<dbReference type="EMBL" id="JABBWD010000007">
    <property type="protein sequence ID" value="KAG1780896.1"/>
    <property type="molecule type" value="Genomic_DNA"/>
</dbReference>
<proteinExistence type="predicted"/>